<evidence type="ECO:0000313" key="1">
    <source>
        <dbReference type="EMBL" id="CZF80819.1"/>
    </source>
</evidence>
<dbReference type="RefSeq" id="WP_062707641.1">
    <property type="nucleotide sequence ID" value="NZ_CAWRCI010000011.1"/>
</dbReference>
<gene>
    <name evidence="1" type="ORF">GMA8713_01611</name>
</gene>
<sequence length="191" mass="21398">MTAPIKDEDIVALYKESATETSSKALDNCILAYAGSQHKKHIPWRTYAGAAATVAFVALLAPWKWVDDTLEVPQGIEPIRETVIKRNPSPIRISPETLSDDETNALQSMDALPTKPEEQRFFRNAPSTIRSLPQIELEEAAVAEFTDVERLLDAGQEQQAREFLEQMLADNPELVERLPERLKTLLNKSGE</sequence>
<protein>
    <submittedName>
        <fullName evidence="1">Uncharacterized protein</fullName>
    </submittedName>
</protein>
<dbReference type="OrthoDB" id="5917104at2"/>
<reference evidence="2" key="1">
    <citation type="submission" date="2016-02" db="EMBL/GenBank/DDBJ databases">
        <authorList>
            <person name="Rodrigo-Torres Lidia"/>
            <person name="Arahal R.David."/>
        </authorList>
    </citation>
    <scope>NUCLEOTIDE SEQUENCE [LARGE SCALE GENOMIC DNA]</scope>
    <source>
        <strain evidence="2">CECT 8713</strain>
    </source>
</reference>
<organism evidence="1 2">
    <name type="scientific">Grimontia marina</name>
    <dbReference type="NCBI Taxonomy" id="646534"/>
    <lineage>
        <taxon>Bacteria</taxon>
        <taxon>Pseudomonadati</taxon>
        <taxon>Pseudomonadota</taxon>
        <taxon>Gammaproteobacteria</taxon>
        <taxon>Vibrionales</taxon>
        <taxon>Vibrionaceae</taxon>
        <taxon>Grimontia</taxon>
    </lineage>
</organism>
<dbReference type="AlphaFoldDB" id="A0A128F213"/>
<evidence type="ECO:0000313" key="2">
    <source>
        <dbReference type="Proteomes" id="UP000073601"/>
    </source>
</evidence>
<dbReference type="Proteomes" id="UP000073601">
    <property type="component" value="Unassembled WGS sequence"/>
</dbReference>
<dbReference type="EMBL" id="FIZY01000011">
    <property type="protein sequence ID" value="CZF80819.1"/>
    <property type="molecule type" value="Genomic_DNA"/>
</dbReference>
<accession>A0A128F213</accession>
<name>A0A128F213_9GAMM</name>
<proteinExistence type="predicted"/>
<keyword evidence="2" id="KW-1185">Reference proteome</keyword>